<gene>
    <name evidence="2" type="ORF">DY000_02040088</name>
</gene>
<keyword evidence="3" id="KW-1185">Reference proteome</keyword>
<sequence>MRGTKVDSSQQNGADGGTTTTYTSVGSEESSLPHEILEDSNQTEAVFSHKMFKHCDLSLQEIWLLVAVHDSTNSQTATKNGVIRYPSFS</sequence>
<evidence type="ECO:0000313" key="2">
    <source>
        <dbReference type="EMBL" id="KAF3529871.1"/>
    </source>
</evidence>
<name>A0ABQ7BCJ3_BRACR</name>
<evidence type="ECO:0000313" key="3">
    <source>
        <dbReference type="Proteomes" id="UP000266723"/>
    </source>
</evidence>
<feature type="region of interest" description="Disordered" evidence="1">
    <location>
        <begin position="1"/>
        <end position="35"/>
    </location>
</feature>
<feature type="compositionally biased region" description="Low complexity" evidence="1">
    <location>
        <begin position="17"/>
        <end position="30"/>
    </location>
</feature>
<feature type="compositionally biased region" description="Polar residues" evidence="1">
    <location>
        <begin position="1"/>
        <end position="13"/>
    </location>
</feature>
<evidence type="ECO:0000256" key="1">
    <source>
        <dbReference type="SAM" id="MobiDB-lite"/>
    </source>
</evidence>
<dbReference type="Proteomes" id="UP000266723">
    <property type="component" value="Unassembled WGS sequence"/>
</dbReference>
<organism evidence="2 3">
    <name type="scientific">Brassica cretica</name>
    <name type="common">Mustard</name>
    <dbReference type="NCBI Taxonomy" id="69181"/>
    <lineage>
        <taxon>Eukaryota</taxon>
        <taxon>Viridiplantae</taxon>
        <taxon>Streptophyta</taxon>
        <taxon>Embryophyta</taxon>
        <taxon>Tracheophyta</taxon>
        <taxon>Spermatophyta</taxon>
        <taxon>Magnoliopsida</taxon>
        <taxon>eudicotyledons</taxon>
        <taxon>Gunneridae</taxon>
        <taxon>Pentapetalae</taxon>
        <taxon>rosids</taxon>
        <taxon>malvids</taxon>
        <taxon>Brassicales</taxon>
        <taxon>Brassicaceae</taxon>
        <taxon>Brassiceae</taxon>
        <taxon>Brassica</taxon>
    </lineage>
</organism>
<protein>
    <submittedName>
        <fullName evidence="2">Uncharacterized protein</fullName>
    </submittedName>
</protein>
<reference evidence="2 3" key="1">
    <citation type="journal article" date="2020" name="BMC Genomics">
        <title>Intraspecific diversification of the crop wild relative Brassica cretica Lam. using demographic model selection.</title>
        <authorList>
            <person name="Kioukis A."/>
            <person name="Michalopoulou V.A."/>
            <person name="Briers L."/>
            <person name="Pirintsos S."/>
            <person name="Studholme D.J."/>
            <person name="Pavlidis P."/>
            <person name="Sarris P.F."/>
        </authorList>
    </citation>
    <scope>NUCLEOTIDE SEQUENCE [LARGE SCALE GENOMIC DNA]</scope>
    <source>
        <strain evidence="3">cv. PFS-1207/04</strain>
    </source>
</reference>
<accession>A0ABQ7BCJ3</accession>
<dbReference type="EMBL" id="QGKV02001507">
    <property type="protein sequence ID" value="KAF3529871.1"/>
    <property type="molecule type" value="Genomic_DNA"/>
</dbReference>
<comment type="caution">
    <text evidence="2">The sequence shown here is derived from an EMBL/GenBank/DDBJ whole genome shotgun (WGS) entry which is preliminary data.</text>
</comment>
<proteinExistence type="predicted"/>